<dbReference type="Gene3D" id="3.30.980.10">
    <property type="entry name" value="Threonyl-trna Synthetase, Chain A, domain 2"/>
    <property type="match status" value="1"/>
</dbReference>
<dbReference type="GO" id="GO:0004829">
    <property type="term" value="F:threonine-tRNA ligase activity"/>
    <property type="evidence" value="ECO:0007669"/>
    <property type="project" value="UniProtKB-UniRule"/>
</dbReference>
<feature type="binding site" evidence="13">
    <location>
        <position position="335"/>
    </location>
    <ligand>
        <name>Zn(2+)</name>
        <dbReference type="ChEBI" id="CHEBI:29105"/>
        <note>catalytic</note>
    </ligand>
</feature>
<evidence type="ECO:0000256" key="3">
    <source>
        <dbReference type="ARBA" id="ARBA00022555"/>
    </source>
</evidence>
<keyword evidence="4 13" id="KW-0436">Ligase</keyword>
<dbReference type="GO" id="GO:0046872">
    <property type="term" value="F:metal ion binding"/>
    <property type="evidence" value="ECO:0007669"/>
    <property type="project" value="UniProtKB-KW"/>
</dbReference>
<dbReference type="GO" id="GO:0000049">
    <property type="term" value="F:tRNA binding"/>
    <property type="evidence" value="ECO:0007669"/>
    <property type="project" value="UniProtKB-KW"/>
</dbReference>
<comment type="catalytic activity">
    <reaction evidence="12 13">
        <text>tRNA(Thr) + L-threonine + ATP = L-threonyl-tRNA(Thr) + AMP + diphosphate + H(+)</text>
        <dbReference type="Rhea" id="RHEA:24624"/>
        <dbReference type="Rhea" id="RHEA-COMP:9670"/>
        <dbReference type="Rhea" id="RHEA-COMP:9704"/>
        <dbReference type="ChEBI" id="CHEBI:15378"/>
        <dbReference type="ChEBI" id="CHEBI:30616"/>
        <dbReference type="ChEBI" id="CHEBI:33019"/>
        <dbReference type="ChEBI" id="CHEBI:57926"/>
        <dbReference type="ChEBI" id="CHEBI:78442"/>
        <dbReference type="ChEBI" id="CHEBI:78534"/>
        <dbReference type="ChEBI" id="CHEBI:456215"/>
        <dbReference type="EC" id="6.1.1.3"/>
    </reaction>
</comment>
<proteinExistence type="inferred from homology"/>
<comment type="subcellular location">
    <subcellularLocation>
        <location evidence="13">Cytoplasm</location>
    </subcellularLocation>
</comment>
<dbReference type="PANTHER" id="PTHR11451">
    <property type="entry name" value="THREONINE-TRNA LIGASE"/>
    <property type="match status" value="1"/>
</dbReference>
<comment type="cofactor">
    <cofactor evidence="13">
        <name>Zn(2+)</name>
        <dbReference type="ChEBI" id="CHEBI:29105"/>
    </cofactor>
    <text evidence="13">Binds 1 zinc ion per subunit.</text>
</comment>
<comment type="caution">
    <text evidence="16">The sequence shown here is derived from an EMBL/GenBank/DDBJ whole genome shotgun (WGS) entry which is preliminary data.</text>
</comment>
<dbReference type="InterPro" id="IPR004154">
    <property type="entry name" value="Anticodon-bd"/>
</dbReference>
<dbReference type="FunFam" id="3.30.930.10:FF:000002">
    <property type="entry name" value="Threonine--tRNA ligase"/>
    <property type="match status" value="1"/>
</dbReference>
<dbReference type="InterPro" id="IPR018163">
    <property type="entry name" value="Thr/Ala-tRNA-synth_IIc_edit"/>
</dbReference>
<evidence type="ECO:0000256" key="1">
    <source>
        <dbReference type="ARBA" id="ARBA00008226"/>
    </source>
</evidence>
<evidence type="ECO:0000256" key="6">
    <source>
        <dbReference type="ARBA" id="ARBA00022741"/>
    </source>
</evidence>
<dbReference type="SUPFAM" id="SSF55681">
    <property type="entry name" value="Class II aaRS and biotin synthetases"/>
    <property type="match status" value="1"/>
</dbReference>
<dbReference type="SUPFAM" id="SSF81271">
    <property type="entry name" value="TGS-like"/>
    <property type="match status" value="1"/>
</dbReference>
<feature type="binding site" evidence="13">
    <location>
        <position position="511"/>
    </location>
    <ligand>
        <name>Zn(2+)</name>
        <dbReference type="ChEBI" id="CHEBI:29105"/>
        <note>catalytic</note>
    </ligand>
</feature>
<dbReference type="FunFam" id="3.30.54.20:FF:000002">
    <property type="entry name" value="Threonine--tRNA ligase"/>
    <property type="match status" value="1"/>
</dbReference>
<dbReference type="InterPro" id="IPR002320">
    <property type="entry name" value="Thr-tRNA-ligase_IIa"/>
</dbReference>
<dbReference type="InterPro" id="IPR045864">
    <property type="entry name" value="aa-tRNA-synth_II/BPL/LPL"/>
</dbReference>
<dbReference type="InterPro" id="IPR047246">
    <property type="entry name" value="ThrRS_anticodon"/>
</dbReference>
<dbReference type="PRINTS" id="PR01047">
    <property type="entry name" value="TRNASYNTHTHR"/>
</dbReference>
<accession>A0A096AMK1</accession>
<dbReference type="Gene3D" id="3.30.930.10">
    <property type="entry name" value="Bira Bifunctional Protein, Domain 2"/>
    <property type="match status" value="1"/>
</dbReference>
<dbReference type="PANTHER" id="PTHR11451:SF44">
    <property type="entry name" value="THREONINE--TRNA LIGASE, CHLOROPLASTIC_MITOCHONDRIAL 2"/>
    <property type="match status" value="1"/>
</dbReference>
<dbReference type="GO" id="GO:0140096">
    <property type="term" value="F:catalytic activity, acting on a protein"/>
    <property type="evidence" value="ECO:0007669"/>
    <property type="project" value="UniProtKB-ARBA"/>
</dbReference>
<dbReference type="PROSITE" id="PS50862">
    <property type="entry name" value="AA_TRNA_LIGASE_II"/>
    <property type="match status" value="1"/>
</dbReference>
<dbReference type="InterPro" id="IPR002314">
    <property type="entry name" value="aa-tRNA-synt_IIb"/>
</dbReference>
<dbReference type="EMBL" id="JRNT01000006">
    <property type="protein sequence ID" value="KGF47901.1"/>
    <property type="molecule type" value="Genomic_DNA"/>
</dbReference>
<dbReference type="CDD" id="cd01667">
    <property type="entry name" value="TGS_ThrRS"/>
    <property type="match status" value="1"/>
</dbReference>
<evidence type="ECO:0000256" key="9">
    <source>
        <dbReference type="ARBA" id="ARBA00022884"/>
    </source>
</evidence>
<evidence type="ECO:0000256" key="2">
    <source>
        <dbReference type="ARBA" id="ARBA00022490"/>
    </source>
</evidence>
<dbReference type="eggNOG" id="COG0441">
    <property type="taxonomic scope" value="Bacteria"/>
</dbReference>
<dbReference type="Pfam" id="PF00587">
    <property type="entry name" value="tRNA-synt_2b"/>
    <property type="match status" value="1"/>
</dbReference>
<dbReference type="Pfam" id="PF07973">
    <property type="entry name" value="tRNA_SAD"/>
    <property type="match status" value="1"/>
</dbReference>
<dbReference type="InterPro" id="IPR012675">
    <property type="entry name" value="Beta-grasp_dom_sf"/>
</dbReference>
<dbReference type="InterPro" id="IPR004095">
    <property type="entry name" value="TGS"/>
</dbReference>
<keyword evidence="3 13" id="KW-0820">tRNA-binding</keyword>
<keyword evidence="9 13" id="KW-0694">RNA-binding</keyword>
<evidence type="ECO:0000256" key="5">
    <source>
        <dbReference type="ARBA" id="ARBA00022723"/>
    </source>
</evidence>
<gene>
    <name evidence="13" type="primary">thrS</name>
    <name evidence="16" type="ORF">HMPREF0872_02080</name>
</gene>
<dbReference type="Gene3D" id="3.30.54.20">
    <property type="match status" value="1"/>
</dbReference>
<sequence>MKDVKIILPDGSEKSYAEGTTYGEAVKQLSNSLAKKVLAADVDGVTIDLREKIEDGSHVKFLTFEEQGGKDTLRHTASHVLADAIKRLWPEAKLAIGPSIEKGFYYDIDMDHVLTPEDLTTIEKEMKKIVKENHPLVKQIMSRKEALEFFADKNEDYKVELIRDLPEDEEISVYAMGDFIDLCAGPHVASTGKVKAFKLQSIAGAYWRGDEKNKMLQRIYGTAFEKQDDLDQYLAMLEEAAKRDHRKLGKELGLFVIKEEGPGFPFFLPKGMALRNELEAFWRELHHEFEYVEIRTPIILNRQLWETSGHWFHYRENMYTTQIDGEEYAIKPMNCPGGILVYKNEPHSYRDLPIRMAELGLVHRHELSGALHGLFRVRSFTQDDAHVFMLPSQMKEELMKVIELFDRTYSQFGLKYHVELSTKPENAMGDDAIWDAATEALREAIEAKGISYVINEGDGAFYGPKLDYHIEDSIGRTWQCGTIQLDMNLPERFNMEYIGEDGQKHRPVMIHRACFGSLERFIGILTEHFAGAFPTWMAPVQVKIMAISEHQAEYAKNIAKAMTAEYIRVEADVRNEKIGYKIRQAQMEKVPYMLVVGDKEMADGTVSIRKRGEGEIGAMDWKAFMADLQKEIKERR</sequence>
<keyword evidence="5 13" id="KW-0479">Metal-binding</keyword>
<dbReference type="PROSITE" id="PS51880">
    <property type="entry name" value="TGS"/>
    <property type="match status" value="1"/>
</dbReference>
<evidence type="ECO:0000256" key="13">
    <source>
        <dbReference type="HAMAP-Rule" id="MF_00184"/>
    </source>
</evidence>
<keyword evidence="7 13" id="KW-0862">Zinc</keyword>
<comment type="subunit">
    <text evidence="13">Homodimer.</text>
</comment>
<comment type="similarity">
    <text evidence="1 13">Belongs to the class-II aminoacyl-tRNA synthetase family.</text>
</comment>
<dbReference type="FunFam" id="3.30.980.10:FF:000005">
    <property type="entry name" value="Threonyl-tRNA synthetase, mitochondrial"/>
    <property type="match status" value="1"/>
</dbReference>
<dbReference type="InterPro" id="IPR012947">
    <property type="entry name" value="tRNA_SAD"/>
</dbReference>
<dbReference type="SUPFAM" id="SSF52954">
    <property type="entry name" value="Class II aaRS ABD-related"/>
    <property type="match status" value="1"/>
</dbReference>
<dbReference type="SUPFAM" id="SSF55186">
    <property type="entry name" value="ThrRS/AlaRS common domain"/>
    <property type="match status" value="1"/>
</dbReference>
<feature type="binding site" evidence="13">
    <location>
        <position position="386"/>
    </location>
    <ligand>
        <name>Zn(2+)</name>
        <dbReference type="ChEBI" id="CHEBI:29105"/>
        <note>catalytic</note>
    </ligand>
</feature>
<dbReference type="GO" id="GO:0016740">
    <property type="term" value="F:transferase activity"/>
    <property type="evidence" value="ECO:0007669"/>
    <property type="project" value="UniProtKB-ARBA"/>
</dbReference>
<dbReference type="Pfam" id="PF02824">
    <property type="entry name" value="TGS"/>
    <property type="match status" value="1"/>
</dbReference>
<dbReference type="InterPro" id="IPR012676">
    <property type="entry name" value="TGS-like"/>
</dbReference>
<dbReference type="FunFam" id="3.40.50.800:FF:000001">
    <property type="entry name" value="Threonine--tRNA ligase"/>
    <property type="match status" value="1"/>
</dbReference>
<dbReference type="Gene3D" id="3.10.20.30">
    <property type="match status" value="1"/>
</dbReference>
<dbReference type="InterPro" id="IPR033728">
    <property type="entry name" value="ThrRS_core"/>
</dbReference>
<keyword evidence="11 13" id="KW-0030">Aminoacyl-tRNA synthetase</keyword>
<dbReference type="CDD" id="cd00771">
    <property type="entry name" value="ThrRS_core"/>
    <property type="match status" value="1"/>
</dbReference>
<evidence type="ECO:0000256" key="10">
    <source>
        <dbReference type="ARBA" id="ARBA00022917"/>
    </source>
</evidence>
<evidence type="ECO:0000256" key="7">
    <source>
        <dbReference type="ARBA" id="ARBA00022833"/>
    </source>
</evidence>
<evidence type="ECO:0000313" key="17">
    <source>
        <dbReference type="Proteomes" id="UP000029628"/>
    </source>
</evidence>
<keyword evidence="6 13" id="KW-0547">Nucleotide-binding</keyword>
<evidence type="ECO:0000256" key="11">
    <source>
        <dbReference type="ARBA" id="ARBA00023146"/>
    </source>
</evidence>
<feature type="domain" description="TGS" evidence="15">
    <location>
        <begin position="1"/>
        <end position="63"/>
    </location>
</feature>
<dbReference type="HAMAP" id="MF_00184">
    <property type="entry name" value="Thr_tRNA_synth"/>
    <property type="match status" value="1"/>
</dbReference>
<dbReference type="GO" id="GO:0005737">
    <property type="term" value="C:cytoplasm"/>
    <property type="evidence" value="ECO:0007669"/>
    <property type="project" value="UniProtKB-SubCell"/>
</dbReference>
<dbReference type="GO" id="GO:0005524">
    <property type="term" value="F:ATP binding"/>
    <property type="evidence" value="ECO:0007669"/>
    <property type="project" value="UniProtKB-UniRule"/>
</dbReference>
<dbReference type="NCBIfam" id="TIGR00418">
    <property type="entry name" value="thrS"/>
    <property type="match status" value="1"/>
</dbReference>
<evidence type="ECO:0000259" key="15">
    <source>
        <dbReference type="PROSITE" id="PS51880"/>
    </source>
</evidence>
<dbReference type="GO" id="GO:0006435">
    <property type="term" value="P:threonyl-tRNA aminoacylation"/>
    <property type="evidence" value="ECO:0007669"/>
    <property type="project" value="UniProtKB-UniRule"/>
</dbReference>
<dbReference type="InterPro" id="IPR006195">
    <property type="entry name" value="aa-tRNA-synth_II"/>
</dbReference>
<organism evidence="16 17">
    <name type="scientific">Veillonella montpellierensis DNF00314</name>
    <dbReference type="NCBI Taxonomy" id="1401067"/>
    <lineage>
        <taxon>Bacteria</taxon>
        <taxon>Bacillati</taxon>
        <taxon>Bacillota</taxon>
        <taxon>Negativicutes</taxon>
        <taxon>Veillonellales</taxon>
        <taxon>Veillonellaceae</taxon>
        <taxon>Veillonella</taxon>
    </lineage>
</organism>
<evidence type="ECO:0000256" key="8">
    <source>
        <dbReference type="ARBA" id="ARBA00022840"/>
    </source>
</evidence>
<name>A0A096AMK1_9FIRM</name>
<feature type="domain" description="Aminoacyl-transfer RNA synthetases class-II family profile" evidence="14">
    <location>
        <begin position="269"/>
        <end position="534"/>
    </location>
</feature>
<dbReference type="RefSeq" id="WP_038151470.1">
    <property type="nucleotide sequence ID" value="NZ_JRNT01000006.1"/>
</dbReference>
<dbReference type="InterPro" id="IPR036621">
    <property type="entry name" value="Anticodon-bd_dom_sf"/>
</dbReference>
<keyword evidence="2 13" id="KW-0963">Cytoplasm</keyword>
<dbReference type="SMART" id="SM00863">
    <property type="entry name" value="tRNA_SAD"/>
    <property type="match status" value="1"/>
</dbReference>
<dbReference type="AlphaFoldDB" id="A0A096AMK1"/>
<evidence type="ECO:0000259" key="14">
    <source>
        <dbReference type="PROSITE" id="PS50862"/>
    </source>
</evidence>
<keyword evidence="10 13" id="KW-0648">Protein biosynthesis</keyword>
<keyword evidence="17" id="KW-1185">Reference proteome</keyword>
<dbReference type="EC" id="6.1.1.3" evidence="13"/>
<reference evidence="16 17" key="1">
    <citation type="submission" date="2014-07" db="EMBL/GenBank/DDBJ databases">
        <authorList>
            <person name="McCorrison J."/>
            <person name="Sanka R."/>
            <person name="Torralba M."/>
            <person name="Gillis M."/>
            <person name="Haft D.H."/>
            <person name="Methe B."/>
            <person name="Sutton G."/>
            <person name="Nelson K.E."/>
        </authorList>
    </citation>
    <scope>NUCLEOTIDE SEQUENCE [LARGE SCALE GENOMIC DNA]</scope>
    <source>
        <strain evidence="16 17">DNF00314</strain>
    </source>
</reference>
<evidence type="ECO:0000256" key="12">
    <source>
        <dbReference type="ARBA" id="ARBA00049515"/>
    </source>
</evidence>
<comment type="caution">
    <text evidence="13">Lacks conserved residue(s) required for the propagation of feature annotation.</text>
</comment>
<protein>
    <recommendedName>
        <fullName evidence="13">Threonine--tRNA ligase</fullName>
        <ecNumber evidence="13">6.1.1.3</ecNumber>
    </recommendedName>
    <alternativeName>
        <fullName evidence="13">Threonyl-tRNA synthetase</fullName>
        <shortName evidence="13">ThrRS</shortName>
    </alternativeName>
</protein>
<keyword evidence="8 13" id="KW-0067">ATP-binding</keyword>
<dbReference type="Pfam" id="PF03129">
    <property type="entry name" value="HGTP_anticodon"/>
    <property type="match status" value="1"/>
</dbReference>
<dbReference type="CDD" id="cd00860">
    <property type="entry name" value="ThrRS_anticodon"/>
    <property type="match status" value="1"/>
</dbReference>
<dbReference type="Gene3D" id="3.40.50.800">
    <property type="entry name" value="Anticodon-binding domain"/>
    <property type="match status" value="1"/>
</dbReference>
<evidence type="ECO:0000256" key="4">
    <source>
        <dbReference type="ARBA" id="ARBA00022598"/>
    </source>
</evidence>
<dbReference type="Proteomes" id="UP000029628">
    <property type="component" value="Unassembled WGS sequence"/>
</dbReference>
<evidence type="ECO:0000313" key="16">
    <source>
        <dbReference type="EMBL" id="KGF47901.1"/>
    </source>
</evidence>